<accession>A0A5B7IEG1</accession>
<dbReference type="EMBL" id="VSRR010054492">
    <property type="protein sequence ID" value="MPC80605.1"/>
    <property type="molecule type" value="Genomic_DNA"/>
</dbReference>
<comment type="caution">
    <text evidence="2">The sequence shown here is derived from an EMBL/GenBank/DDBJ whole genome shotgun (WGS) entry which is preliminary data.</text>
</comment>
<dbReference type="Pfam" id="PF02958">
    <property type="entry name" value="EcKL"/>
    <property type="match status" value="1"/>
</dbReference>
<name>A0A5B7IEG1_PORTR</name>
<protein>
    <recommendedName>
        <fullName evidence="1">CHK kinase-like domain-containing protein</fullName>
    </recommendedName>
</protein>
<dbReference type="AlphaFoldDB" id="A0A5B7IEG1"/>
<dbReference type="SUPFAM" id="SSF56112">
    <property type="entry name" value="Protein kinase-like (PK-like)"/>
    <property type="match status" value="1"/>
</dbReference>
<dbReference type="InterPro" id="IPR011009">
    <property type="entry name" value="Kinase-like_dom_sf"/>
</dbReference>
<organism evidence="2 3">
    <name type="scientific">Portunus trituberculatus</name>
    <name type="common">Swimming crab</name>
    <name type="synonym">Neptunus trituberculatus</name>
    <dbReference type="NCBI Taxonomy" id="210409"/>
    <lineage>
        <taxon>Eukaryota</taxon>
        <taxon>Metazoa</taxon>
        <taxon>Ecdysozoa</taxon>
        <taxon>Arthropoda</taxon>
        <taxon>Crustacea</taxon>
        <taxon>Multicrustacea</taxon>
        <taxon>Malacostraca</taxon>
        <taxon>Eumalacostraca</taxon>
        <taxon>Eucarida</taxon>
        <taxon>Decapoda</taxon>
        <taxon>Pleocyemata</taxon>
        <taxon>Brachyura</taxon>
        <taxon>Eubrachyura</taxon>
        <taxon>Portunoidea</taxon>
        <taxon>Portunidae</taxon>
        <taxon>Portuninae</taxon>
        <taxon>Portunus</taxon>
    </lineage>
</organism>
<dbReference type="InterPro" id="IPR004119">
    <property type="entry name" value="EcKL"/>
</dbReference>
<dbReference type="Proteomes" id="UP000324222">
    <property type="component" value="Unassembled WGS sequence"/>
</dbReference>
<evidence type="ECO:0000313" key="2">
    <source>
        <dbReference type="EMBL" id="MPC80605.1"/>
    </source>
</evidence>
<reference evidence="2 3" key="1">
    <citation type="submission" date="2019-05" db="EMBL/GenBank/DDBJ databases">
        <title>Another draft genome of Portunus trituberculatus and its Hox gene families provides insights of decapod evolution.</title>
        <authorList>
            <person name="Jeong J.-H."/>
            <person name="Song I."/>
            <person name="Kim S."/>
            <person name="Choi T."/>
            <person name="Kim D."/>
            <person name="Ryu S."/>
            <person name="Kim W."/>
        </authorList>
    </citation>
    <scope>NUCLEOTIDE SEQUENCE [LARGE SCALE GENOMIC DNA]</scope>
    <source>
        <tissue evidence="2">Muscle</tissue>
    </source>
</reference>
<dbReference type="InterPro" id="IPR015897">
    <property type="entry name" value="CHK_kinase-like"/>
</dbReference>
<dbReference type="PANTHER" id="PTHR11012">
    <property type="entry name" value="PROTEIN KINASE-LIKE DOMAIN-CONTAINING"/>
    <property type="match status" value="1"/>
</dbReference>
<feature type="domain" description="CHK kinase-like" evidence="1">
    <location>
        <begin position="1"/>
        <end position="170"/>
    </location>
</feature>
<sequence length="291" mass="33177">MAAEQLARLHALSHAYHQKHNFLTRFPSFNTDDRLVGFLAEFITVFYDFVVEALGEQEDLSHIIGKLKENREKLFANFKTLASRDTPGHRVICLAHGDAWTNNLMYLDSTHSPQTPEDLFLIDWGLVGWRNAIFDLHQIVYNCTSLSLRQQHLQKILERYHGTFTAATRDLGAPVPNYDLPEFLKEWERTALFGLIQSGIFANSIVLSEKAREGFVKGTPSTGLWSLLAKGFAKVMVPLVMRGWFMNVIIEDTKKKFKPLLDEMKSGNNKLLNSTLVDILREANDRGLLDL</sequence>
<dbReference type="OrthoDB" id="6344432at2759"/>
<evidence type="ECO:0000313" key="3">
    <source>
        <dbReference type="Proteomes" id="UP000324222"/>
    </source>
</evidence>
<evidence type="ECO:0000259" key="1">
    <source>
        <dbReference type="SMART" id="SM00587"/>
    </source>
</evidence>
<dbReference type="SMART" id="SM00587">
    <property type="entry name" value="CHK"/>
    <property type="match status" value="1"/>
</dbReference>
<keyword evidence="3" id="KW-1185">Reference proteome</keyword>
<dbReference type="PANTHER" id="PTHR11012:SF30">
    <property type="entry name" value="PROTEIN KINASE-LIKE DOMAIN-CONTAINING"/>
    <property type="match status" value="1"/>
</dbReference>
<gene>
    <name evidence="2" type="ORF">E2C01_075188</name>
</gene>
<dbReference type="Gene3D" id="3.90.1200.10">
    <property type="match status" value="1"/>
</dbReference>
<proteinExistence type="predicted"/>